<dbReference type="InterPro" id="IPR005491">
    <property type="entry name" value="ENT_dom"/>
</dbReference>
<comment type="subcellular location">
    <subcellularLocation>
        <location evidence="1">Nucleus</location>
    </subcellularLocation>
</comment>
<dbReference type="GO" id="GO:0050832">
    <property type="term" value="P:defense response to fungus"/>
    <property type="evidence" value="ECO:0007669"/>
    <property type="project" value="InterPro"/>
</dbReference>
<organism evidence="5 6">
    <name type="scientific">Capsella rubella</name>
    <dbReference type="NCBI Taxonomy" id="81985"/>
    <lineage>
        <taxon>Eukaryota</taxon>
        <taxon>Viridiplantae</taxon>
        <taxon>Streptophyta</taxon>
        <taxon>Embryophyta</taxon>
        <taxon>Tracheophyta</taxon>
        <taxon>Spermatophyta</taxon>
        <taxon>Magnoliopsida</taxon>
        <taxon>eudicotyledons</taxon>
        <taxon>Gunneridae</taxon>
        <taxon>Pentapetalae</taxon>
        <taxon>rosids</taxon>
        <taxon>malvids</taxon>
        <taxon>Brassicales</taxon>
        <taxon>Brassicaceae</taxon>
        <taxon>Camelineae</taxon>
        <taxon>Capsella</taxon>
    </lineage>
</organism>
<dbReference type="InterPro" id="IPR036142">
    <property type="entry name" value="ENT_dom-like_sf"/>
</dbReference>
<name>R0FSP3_9BRAS</name>
<evidence type="ECO:0000256" key="2">
    <source>
        <dbReference type="ARBA" id="ARBA00023242"/>
    </source>
</evidence>
<sequence>MSDQKDQPPSSPSQSTELPIKKRDFTEPMTSYRIDADILLSHMDKKEKLNTLQGKAYFYVLHAFSAESPEMSNPRTMIMRELMKEWNITLETLTKIEDAIKADPVVQQLRNVSLASDEKEMQKLTATSELSITGVEGQPLKFRVKPNRDDWPKIGDRVLAPAKIQDGKVIPPAEIQGKEVIPPAEIQGKEAKPSSTSDDSPAPSWGQVSPWSLVGKWVGIKMPYEDEHIRFLIKEYDEKTETHQLVSDFSKQDFEDPCNWIDIRHIPAEDMEWQSGHPGLPVWKCFPKPGETLLLKTSTARNKKQLQEVGKTSTGIPIIRKVDKGKSPEQ</sequence>
<reference evidence="6" key="1">
    <citation type="journal article" date="2013" name="Nat. Genet.">
        <title>The Capsella rubella genome and the genomic consequences of rapid mating system evolution.</title>
        <authorList>
            <person name="Slotte T."/>
            <person name="Hazzouri K.M."/>
            <person name="Agren J.A."/>
            <person name="Koenig D."/>
            <person name="Maumus F."/>
            <person name="Guo Y.L."/>
            <person name="Steige K."/>
            <person name="Platts A.E."/>
            <person name="Escobar J.S."/>
            <person name="Newman L.K."/>
            <person name="Wang W."/>
            <person name="Mandakova T."/>
            <person name="Vello E."/>
            <person name="Smith L.M."/>
            <person name="Henz S.R."/>
            <person name="Steffen J."/>
            <person name="Takuno S."/>
            <person name="Brandvain Y."/>
            <person name="Coop G."/>
            <person name="Andolfatto P."/>
            <person name="Hu T.T."/>
            <person name="Blanchette M."/>
            <person name="Clark R.M."/>
            <person name="Quesneville H."/>
            <person name="Nordborg M."/>
            <person name="Gaut B.S."/>
            <person name="Lysak M.A."/>
            <person name="Jenkins J."/>
            <person name="Grimwood J."/>
            <person name="Chapman J."/>
            <person name="Prochnik S."/>
            <person name="Shu S."/>
            <person name="Rokhsar D."/>
            <person name="Schmutz J."/>
            <person name="Weigel D."/>
            <person name="Wright S.I."/>
        </authorList>
    </citation>
    <scope>NUCLEOTIDE SEQUENCE [LARGE SCALE GENOMIC DNA]</scope>
    <source>
        <strain evidence="6">cv. Monte Gargano</strain>
    </source>
</reference>
<feature type="compositionally biased region" description="Low complexity" evidence="3">
    <location>
        <begin position="193"/>
        <end position="204"/>
    </location>
</feature>
<accession>R0FSP3</accession>
<feature type="region of interest" description="Disordered" evidence="3">
    <location>
        <begin position="176"/>
        <end position="207"/>
    </location>
</feature>
<dbReference type="PANTHER" id="PTHR33432:SF15">
    <property type="entry name" value="EMSY N TERMINUS (ENT)_ PLANT TUDOR-LIKE DOMAINS-CONTAINING PROTEIN"/>
    <property type="match status" value="1"/>
</dbReference>
<keyword evidence="2" id="KW-0539">Nucleus</keyword>
<dbReference type="EMBL" id="KB870809">
    <property type="protein sequence ID" value="EOA25441.1"/>
    <property type="molecule type" value="Genomic_DNA"/>
</dbReference>
<dbReference type="Gene3D" id="1.10.1240.40">
    <property type="entry name" value="ENT domain"/>
    <property type="match status" value="1"/>
</dbReference>
<feature type="domain" description="ENT" evidence="4">
    <location>
        <begin position="45"/>
        <end position="131"/>
    </location>
</feature>
<dbReference type="SUPFAM" id="SSF158639">
    <property type="entry name" value="ENT-like"/>
    <property type="match status" value="1"/>
</dbReference>
<dbReference type="SMART" id="SM01191">
    <property type="entry name" value="ENT"/>
    <property type="match status" value="1"/>
</dbReference>
<dbReference type="PANTHER" id="PTHR33432">
    <property type="entry name" value="PROTEIN EMSY-LIKE 4"/>
    <property type="match status" value="1"/>
</dbReference>
<gene>
    <name evidence="5" type="ORF">CARUB_v10018777mg</name>
</gene>
<dbReference type="InterPro" id="IPR033485">
    <property type="entry name" value="EMSY-LIKE_plant"/>
</dbReference>
<dbReference type="AlphaFoldDB" id="R0FSP3"/>
<protein>
    <recommendedName>
        <fullName evidence="4">ENT domain-containing protein</fullName>
    </recommendedName>
</protein>
<evidence type="ECO:0000256" key="1">
    <source>
        <dbReference type="ARBA" id="ARBA00004123"/>
    </source>
</evidence>
<feature type="region of interest" description="Disordered" evidence="3">
    <location>
        <begin position="1"/>
        <end position="24"/>
    </location>
</feature>
<evidence type="ECO:0000313" key="6">
    <source>
        <dbReference type="Proteomes" id="UP000029121"/>
    </source>
</evidence>
<dbReference type="eggNOG" id="KOG4675">
    <property type="taxonomic scope" value="Eukaryota"/>
</dbReference>
<dbReference type="Pfam" id="PF03735">
    <property type="entry name" value="ENT"/>
    <property type="match status" value="1"/>
</dbReference>
<dbReference type="Proteomes" id="UP000029121">
    <property type="component" value="Unassembled WGS sequence"/>
</dbReference>
<proteinExistence type="predicted"/>
<evidence type="ECO:0000259" key="4">
    <source>
        <dbReference type="PROSITE" id="PS51138"/>
    </source>
</evidence>
<dbReference type="PROSITE" id="PS51138">
    <property type="entry name" value="ENT"/>
    <property type="match status" value="1"/>
</dbReference>
<keyword evidence="6" id="KW-1185">Reference proteome</keyword>
<evidence type="ECO:0000313" key="5">
    <source>
        <dbReference type="EMBL" id="EOA25441.1"/>
    </source>
</evidence>
<evidence type="ECO:0000256" key="3">
    <source>
        <dbReference type="SAM" id="MobiDB-lite"/>
    </source>
</evidence>
<dbReference type="GO" id="GO:0005634">
    <property type="term" value="C:nucleus"/>
    <property type="evidence" value="ECO:0007669"/>
    <property type="project" value="UniProtKB-SubCell"/>
</dbReference>